<feature type="compositionally biased region" description="Basic and acidic residues" evidence="2">
    <location>
        <begin position="230"/>
        <end position="241"/>
    </location>
</feature>
<dbReference type="GO" id="GO:0003676">
    <property type="term" value="F:nucleic acid binding"/>
    <property type="evidence" value="ECO:0007669"/>
    <property type="project" value="InterPro"/>
</dbReference>
<dbReference type="Gene3D" id="4.10.60.10">
    <property type="entry name" value="Zinc finger, CCHC-type"/>
    <property type="match status" value="1"/>
</dbReference>
<feature type="region of interest" description="Disordered" evidence="2">
    <location>
        <begin position="220"/>
        <end position="241"/>
    </location>
</feature>
<dbReference type="PROSITE" id="PS50158">
    <property type="entry name" value="ZF_CCHC"/>
    <property type="match status" value="1"/>
</dbReference>
<dbReference type="SUPFAM" id="SSF57756">
    <property type="entry name" value="Retrovirus zinc finger-like domains"/>
    <property type="match status" value="1"/>
</dbReference>
<keyword evidence="1" id="KW-0863">Zinc-finger</keyword>
<evidence type="ECO:0000256" key="2">
    <source>
        <dbReference type="SAM" id="MobiDB-lite"/>
    </source>
</evidence>
<feature type="domain" description="CCHC-type" evidence="3">
    <location>
        <begin position="78"/>
        <end position="91"/>
    </location>
</feature>
<evidence type="ECO:0000259" key="3">
    <source>
        <dbReference type="PROSITE" id="PS50158"/>
    </source>
</evidence>
<dbReference type="EMBL" id="LR862133">
    <property type="protein sequence ID" value="CAD1838534.1"/>
    <property type="molecule type" value="Genomic_DNA"/>
</dbReference>
<proteinExistence type="predicted"/>
<keyword evidence="1" id="KW-0479">Metal-binding</keyword>
<sequence length="241" mass="27281">MAHEQRLKEYDNESAPEKKKSLGLKGVIAFESEDGEEGSSEEIATISKRLDRLIKKRNLRRPKRDGFKGEGFKKGIICYNCNKPGHLKSECTLPNKTFKKDKKKKAFNALNWTPPMNLAMMNRKTKLPKFASRSNVTHWTFANCERYDDWIFETLTLLVCHLCSFAHACEGCSLQAGTPESAYATMFARAVLRSLRVEWDRHIPRVGMLGYHRHLGGTSWTTLEPSTPGEARDRGKGAASS</sequence>
<dbReference type="SMART" id="SM00343">
    <property type="entry name" value="ZnF_C2HC"/>
    <property type="match status" value="1"/>
</dbReference>
<keyword evidence="1" id="KW-0862">Zinc</keyword>
<accession>A0A6V7Q5P1</accession>
<dbReference type="Pfam" id="PF00098">
    <property type="entry name" value="zf-CCHC"/>
    <property type="match status" value="1"/>
</dbReference>
<dbReference type="AlphaFoldDB" id="A0A6V7Q5P1"/>
<dbReference type="GO" id="GO:0008270">
    <property type="term" value="F:zinc ion binding"/>
    <property type="evidence" value="ECO:0007669"/>
    <property type="project" value="UniProtKB-KW"/>
</dbReference>
<dbReference type="InterPro" id="IPR001878">
    <property type="entry name" value="Znf_CCHC"/>
</dbReference>
<evidence type="ECO:0000256" key="1">
    <source>
        <dbReference type="PROSITE-ProRule" id="PRU00047"/>
    </source>
</evidence>
<name>A0A6V7Q5P1_ANACO</name>
<gene>
    <name evidence="4" type="ORF">CB5_LOCUS21745</name>
</gene>
<evidence type="ECO:0000313" key="4">
    <source>
        <dbReference type="EMBL" id="CAD1838534.1"/>
    </source>
</evidence>
<protein>
    <recommendedName>
        <fullName evidence="3">CCHC-type domain-containing protein</fullName>
    </recommendedName>
</protein>
<organism evidence="4">
    <name type="scientific">Ananas comosus var. bracteatus</name>
    <name type="common">red pineapple</name>
    <dbReference type="NCBI Taxonomy" id="296719"/>
    <lineage>
        <taxon>Eukaryota</taxon>
        <taxon>Viridiplantae</taxon>
        <taxon>Streptophyta</taxon>
        <taxon>Embryophyta</taxon>
        <taxon>Tracheophyta</taxon>
        <taxon>Spermatophyta</taxon>
        <taxon>Magnoliopsida</taxon>
        <taxon>Liliopsida</taxon>
        <taxon>Poales</taxon>
        <taxon>Bromeliaceae</taxon>
        <taxon>Bromelioideae</taxon>
        <taxon>Ananas</taxon>
    </lineage>
</organism>
<dbReference type="InterPro" id="IPR036875">
    <property type="entry name" value="Znf_CCHC_sf"/>
</dbReference>
<reference evidence="4" key="1">
    <citation type="submission" date="2020-07" db="EMBL/GenBank/DDBJ databases">
        <authorList>
            <person name="Lin J."/>
        </authorList>
    </citation>
    <scope>NUCLEOTIDE SEQUENCE</scope>
</reference>